<dbReference type="Proteomes" id="UP001526147">
    <property type="component" value="Unassembled WGS sequence"/>
</dbReference>
<feature type="region of interest" description="Disordered" evidence="1">
    <location>
        <begin position="102"/>
        <end position="123"/>
    </location>
</feature>
<feature type="transmembrane region" description="Helical" evidence="2">
    <location>
        <begin position="57"/>
        <end position="76"/>
    </location>
</feature>
<reference evidence="3 4" key="1">
    <citation type="submission" date="2022-10" db="EMBL/GenBank/DDBJ databases">
        <title>Draft genome assembly of moderately radiation resistant bacterium Metabacillus halosaccharovorans.</title>
        <authorList>
            <person name="Pal S."/>
            <person name="Gopinathan A."/>
        </authorList>
    </citation>
    <scope>NUCLEOTIDE SEQUENCE [LARGE SCALE GENOMIC DNA]</scope>
    <source>
        <strain evidence="3 4">VITHBRA001</strain>
    </source>
</reference>
<evidence type="ECO:0000256" key="2">
    <source>
        <dbReference type="SAM" id="Phobius"/>
    </source>
</evidence>
<name>A0ABT3DI12_9BACI</name>
<proteinExistence type="predicted"/>
<keyword evidence="2" id="KW-0472">Membrane</keyword>
<dbReference type="EMBL" id="JAOYEY010000036">
    <property type="protein sequence ID" value="MCV9886287.1"/>
    <property type="molecule type" value="Genomic_DNA"/>
</dbReference>
<sequence length="137" mass="15187">MKKFLIGFGGFLILLGAGGLINHISMTFKAAEAEREMYGGSIDFMLLQMVGSFGPYLFSLIGGGIIIAIAAFLTAYEKRNDLTSELIHALSNKDSDEKINIISPQAQQPENTSPQDLKEDEIPLYEQPQNERLYWNG</sequence>
<dbReference type="RefSeq" id="WP_264142910.1">
    <property type="nucleotide sequence ID" value="NZ_JAOYEY010000036.1"/>
</dbReference>
<protein>
    <submittedName>
        <fullName evidence="3">Uncharacterized protein</fullName>
    </submittedName>
</protein>
<gene>
    <name evidence="3" type="ORF">OIH86_11510</name>
</gene>
<feature type="compositionally biased region" description="Polar residues" evidence="1">
    <location>
        <begin position="102"/>
        <end position="115"/>
    </location>
</feature>
<keyword evidence="2" id="KW-1133">Transmembrane helix</keyword>
<keyword evidence="4" id="KW-1185">Reference proteome</keyword>
<comment type="caution">
    <text evidence="3">The sequence shown here is derived from an EMBL/GenBank/DDBJ whole genome shotgun (WGS) entry which is preliminary data.</text>
</comment>
<organism evidence="3 4">
    <name type="scientific">Metabacillus halosaccharovorans</name>
    <dbReference type="NCBI Taxonomy" id="930124"/>
    <lineage>
        <taxon>Bacteria</taxon>
        <taxon>Bacillati</taxon>
        <taxon>Bacillota</taxon>
        <taxon>Bacilli</taxon>
        <taxon>Bacillales</taxon>
        <taxon>Bacillaceae</taxon>
        <taxon>Metabacillus</taxon>
    </lineage>
</organism>
<evidence type="ECO:0000313" key="4">
    <source>
        <dbReference type="Proteomes" id="UP001526147"/>
    </source>
</evidence>
<keyword evidence="2" id="KW-0812">Transmembrane</keyword>
<evidence type="ECO:0000313" key="3">
    <source>
        <dbReference type="EMBL" id="MCV9886287.1"/>
    </source>
</evidence>
<accession>A0ABT3DI12</accession>
<evidence type="ECO:0000256" key="1">
    <source>
        <dbReference type="SAM" id="MobiDB-lite"/>
    </source>
</evidence>